<evidence type="ECO:0000313" key="9">
    <source>
        <dbReference type="Proteomes" id="UP000192611"/>
    </source>
</evidence>
<dbReference type="PANTHER" id="PTHR11406">
    <property type="entry name" value="PHOSPHOGLYCERATE KINASE"/>
    <property type="match status" value="1"/>
</dbReference>
<comment type="similarity">
    <text evidence="7">Belongs to the phosphoglycerate kinase family.</text>
</comment>
<comment type="catalytic activity">
    <reaction evidence="1 7">
        <text>(2R)-3-phosphoglycerate + ATP = (2R)-3-phospho-glyceroyl phosphate + ADP</text>
        <dbReference type="Rhea" id="RHEA:14801"/>
        <dbReference type="ChEBI" id="CHEBI:30616"/>
        <dbReference type="ChEBI" id="CHEBI:57604"/>
        <dbReference type="ChEBI" id="CHEBI:58272"/>
        <dbReference type="ChEBI" id="CHEBI:456216"/>
        <dbReference type="EC" id="2.7.2.3"/>
    </reaction>
</comment>
<evidence type="ECO:0000256" key="1">
    <source>
        <dbReference type="ARBA" id="ARBA00000642"/>
    </source>
</evidence>
<dbReference type="PRINTS" id="PR00477">
    <property type="entry name" value="PHGLYCKINASE"/>
</dbReference>
<dbReference type="Gene3D" id="3.40.50.1260">
    <property type="entry name" value="Phosphoglycerate kinase, N-terminal domain"/>
    <property type="match status" value="1"/>
</dbReference>
<evidence type="ECO:0000313" key="8">
    <source>
        <dbReference type="EMBL" id="OQX90291.1"/>
    </source>
</evidence>
<evidence type="ECO:0000256" key="6">
    <source>
        <dbReference type="ARBA" id="ARBA00022840"/>
    </source>
</evidence>
<dbReference type="InterPro" id="IPR001576">
    <property type="entry name" value="Phosphoglycerate_kinase"/>
</dbReference>
<keyword evidence="6" id="KW-0067">ATP-binding</keyword>
<gene>
    <name evidence="8" type="ORF">B6D57_03935</name>
</gene>
<feature type="non-terminal residue" evidence="8">
    <location>
        <position position="1"/>
    </location>
</feature>
<dbReference type="GO" id="GO:0006094">
    <property type="term" value="P:gluconeogenesis"/>
    <property type="evidence" value="ECO:0007669"/>
    <property type="project" value="TreeGrafter"/>
</dbReference>
<proteinExistence type="inferred from homology"/>
<dbReference type="GO" id="GO:0004618">
    <property type="term" value="F:phosphoglycerate kinase activity"/>
    <property type="evidence" value="ECO:0007669"/>
    <property type="project" value="UniProtKB-EC"/>
</dbReference>
<evidence type="ECO:0000256" key="2">
    <source>
        <dbReference type="ARBA" id="ARBA00013061"/>
    </source>
</evidence>
<dbReference type="Pfam" id="PF00162">
    <property type="entry name" value="PGK"/>
    <property type="match status" value="1"/>
</dbReference>
<dbReference type="EC" id="2.7.2.3" evidence="2 7"/>
<evidence type="ECO:0000256" key="4">
    <source>
        <dbReference type="ARBA" id="ARBA00022741"/>
    </source>
</evidence>
<dbReference type="PANTHER" id="PTHR11406:SF23">
    <property type="entry name" value="PHOSPHOGLYCERATE KINASE 1, CHLOROPLASTIC-RELATED"/>
    <property type="match status" value="1"/>
</dbReference>
<dbReference type="InterPro" id="IPR036043">
    <property type="entry name" value="Phosphoglycerate_kinase_sf"/>
</dbReference>
<name>A0A1W9S0B7_9BACT</name>
<dbReference type="GO" id="GO:0005829">
    <property type="term" value="C:cytosol"/>
    <property type="evidence" value="ECO:0007669"/>
    <property type="project" value="TreeGrafter"/>
</dbReference>
<dbReference type="AlphaFoldDB" id="A0A1W9S0B7"/>
<reference evidence="9" key="1">
    <citation type="submission" date="2017-03" db="EMBL/GenBank/DDBJ databases">
        <title>Novel pathways for hydrocarbon cycling and metabolic interdependencies in hydrothermal sediment communities.</title>
        <authorList>
            <person name="Dombrowski N."/>
            <person name="Seitz K."/>
            <person name="Teske A."/>
            <person name="Baker B."/>
        </authorList>
    </citation>
    <scope>NUCLEOTIDE SEQUENCE [LARGE SCALE GENOMIC DNA]</scope>
</reference>
<protein>
    <recommendedName>
        <fullName evidence="2 7">Phosphoglycerate kinase</fullName>
        <ecNumber evidence="2 7">2.7.2.3</ecNumber>
    </recommendedName>
</protein>
<comment type="caution">
    <text evidence="8">The sequence shown here is derived from an EMBL/GenBank/DDBJ whole genome shotgun (WGS) entry which is preliminary data.</text>
</comment>
<dbReference type="Proteomes" id="UP000192611">
    <property type="component" value="Unassembled WGS sequence"/>
</dbReference>
<dbReference type="GO" id="GO:0005524">
    <property type="term" value="F:ATP binding"/>
    <property type="evidence" value="ECO:0007669"/>
    <property type="project" value="UniProtKB-KW"/>
</dbReference>
<evidence type="ECO:0000256" key="5">
    <source>
        <dbReference type="ARBA" id="ARBA00022777"/>
    </source>
</evidence>
<dbReference type="SUPFAM" id="SSF53748">
    <property type="entry name" value="Phosphoglycerate kinase"/>
    <property type="match status" value="1"/>
</dbReference>
<sequence>AESVEVKRGTYIDNIDIPDGLMGLDIGRETIEIYKQALRDANLVVWNGPMGYFENDAFFVGTREIARAIAETAGKKIVGGGDTVSAIKKAGLIDAFDHISTGGGASLEFLEGKELPGIIVIRDK</sequence>
<organism evidence="8 9">
    <name type="scientific">Candidatus Coatesbacteria bacterium 4484_99</name>
    <dbReference type="NCBI Taxonomy" id="1970774"/>
    <lineage>
        <taxon>Bacteria</taxon>
        <taxon>Candidatus Coatesiibacteriota</taxon>
    </lineage>
</organism>
<accession>A0A1W9S0B7</accession>
<dbReference type="EMBL" id="NATQ01000075">
    <property type="protein sequence ID" value="OQX90291.1"/>
    <property type="molecule type" value="Genomic_DNA"/>
</dbReference>
<keyword evidence="3 7" id="KW-0808">Transferase</keyword>
<dbReference type="InterPro" id="IPR015824">
    <property type="entry name" value="Phosphoglycerate_kinase_N"/>
</dbReference>
<keyword evidence="4" id="KW-0547">Nucleotide-binding</keyword>
<evidence type="ECO:0000256" key="7">
    <source>
        <dbReference type="RuleBase" id="RU000532"/>
    </source>
</evidence>
<dbReference type="GO" id="GO:0006096">
    <property type="term" value="P:glycolytic process"/>
    <property type="evidence" value="ECO:0007669"/>
    <property type="project" value="InterPro"/>
</dbReference>
<keyword evidence="5 7" id="KW-0418">Kinase</keyword>
<evidence type="ECO:0000256" key="3">
    <source>
        <dbReference type="ARBA" id="ARBA00022679"/>
    </source>
</evidence>
<dbReference type="GO" id="GO:0043531">
    <property type="term" value="F:ADP binding"/>
    <property type="evidence" value="ECO:0007669"/>
    <property type="project" value="TreeGrafter"/>
</dbReference>